<name>A0ABW2GC33_9ACTN</name>
<proteinExistence type="predicted"/>
<evidence type="ECO:0000259" key="1">
    <source>
        <dbReference type="Pfam" id="PF14243"/>
    </source>
</evidence>
<protein>
    <submittedName>
        <fullName evidence="2">ATP-grasp domain-containing protein</fullName>
    </submittedName>
</protein>
<sequence>MPTPVLYCRDPLNPRCVDEHFAQEAREVRACGGTVGLIDHDALLRGDAQQAVARVPSGLGSAWYRGWMIPGDRYAALAEALERRGTALLVTPERYRAAHELPGWYPVFADVTPASVWRPTKPGETLAGEDLAVLAESLPPGAGIVKDYVKSRKHEWEQACFVPDLADTVGLARVVRRFVELQEEFLAGGVVLRSFEAFSRPESVAAEARVWWLDGEPRLLTPHPDSPFEHGPRPDLDRIQPAVRRLGCRFVTTDVALRSDGVWRVVEVGDGQVSDLHPAVDRGELAALLVGPSPEDRSSGER</sequence>
<feature type="domain" description="ATP-grasp" evidence="1">
    <location>
        <begin position="141"/>
        <end position="285"/>
    </location>
</feature>
<comment type="caution">
    <text evidence="2">The sequence shown here is derived from an EMBL/GenBank/DDBJ whole genome shotgun (WGS) entry which is preliminary data.</text>
</comment>
<evidence type="ECO:0000313" key="3">
    <source>
        <dbReference type="Proteomes" id="UP001596413"/>
    </source>
</evidence>
<gene>
    <name evidence="2" type="ORF">ACFQLX_02000</name>
</gene>
<organism evidence="2 3">
    <name type="scientific">Streptomyces polyrhachis</name>
    <dbReference type="NCBI Taxonomy" id="1282885"/>
    <lineage>
        <taxon>Bacteria</taxon>
        <taxon>Bacillati</taxon>
        <taxon>Actinomycetota</taxon>
        <taxon>Actinomycetes</taxon>
        <taxon>Kitasatosporales</taxon>
        <taxon>Streptomycetaceae</taxon>
        <taxon>Streptomyces</taxon>
    </lineage>
</organism>
<dbReference type="EMBL" id="JBHSZO010000002">
    <property type="protein sequence ID" value="MFC7216951.1"/>
    <property type="molecule type" value="Genomic_DNA"/>
</dbReference>
<evidence type="ECO:0000313" key="2">
    <source>
        <dbReference type="EMBL" id="MFC7216951.1"/>
    </source>
</evidence>
<reference evidence="3" key="1">
    <citation type="journal article" date="2019" name="Int. J. Syst. Evol. Microbiol.">
        <title>The Global Catalogue of Microorganisms (GCM) 10K type strain sequencing project: providing services to taxonomists for standard genome sequencing and annotation.</title>
        <authorList>
            <consortium name="The Broad Institute Genomics Platform"/>
            <consortium name="The Broad Institute Genome Sequencing Center for Infectious Disease"/>
            <person name="Wu L."/>
            <person name="Ma J."/>
        </authorList>
    </citation>
    <scope>NUCLEOTIDE SEQUENCE [LARGE SCALE GENOMIC DNA]</scope>
    <source>
        <strain evidence="3">CGMCC 1.13681</strain>
    </source>
</reference>
<dbReference type="Pfam" id="PF14243">
    <property type="entry name" value="R2K_3"/>
    <property type="match status" value="1"/>
</dbReference>
<dbReference type="InterPro" id="IPR025643">
    <property type="entry name" value="R2K_3"/>
</dbReference>
<dbReference type="RefSeq" id="WP_386411119.1">
    <property type="nucleotide sequence ID" value="NZ_JBHSZO010000002.1"/>
</dbReference>
<accession>A0ABW2GC33</accession>
<dbReference type="Proteomes" id="UP001596413">
    <property type="component" value="Unassembled WGS sequence"/>
</dbReference>
<keyword evidence="3" id="KW-1185">Reference proteome</keyword>